<feature type="domain" description="Apple" evidence="3">
    <location>
        <begin position="481"/>
        <end position="527"/>
    </location>
</feature>
<dbReference type="Proteomes" id="UP001314263">
    <property type="component" value="Unassembled WGS sequence"/>
</dbReference>
<evidence type="ECO:0000313" key="4">
    <source>
        <dbReference type="EMBL" id="CAK0786484.1"/>
    </source>
</evidence>
<feature type="compositionally biased region" description="Polar residues" evidence="1">
    <location>
        <begin position="378"/>
        <end position="399"/>
    </location>
</feature>
<keyword evidence="5" id="KW-1185">Reference proteome</keyword>
<feature type="compositionally biased region" description="Low complexity" evidence="1">
    <location>
        <begin position="307"/>
        <end position="331"/>
    </location>
</feature>
<name>A0AAV1IKL5_9CHLO</name>
<dbReference type="Pfam" id="PF14295">
    <property type="entry name" value="PAN_4"/>
    <property type="match status" value="1"/>
</dbReference>
<evidence type="ECO:0000313" key="5">
    <source>
        <dbReference type="Proteomes" id="UP001314263"/>
    </source>
</evidence>
<organism evidence="4 5">
    <name type="scientific">Coccomyxa viridis</name>
    <dbReference type="NCBI Taxonomy" id="1274662"/>
    <lineage>
        <taxon>Eukaryota</taxon>
        <taxon>Viridiplantae</taxon>
        <taxon>Chlorophyta</taxon>
        <taxon>core chlorophytes</taxon>
        <taxon>Trebouxiophyceae</taxon>
        <taxon>Trebouxiophyceae incertae sedis</taxon>
        <taxon>Coccomyxaceae</taxon>
        <taxon>Coccomyxa</taxon>
    </lineage>
</organism>
<comment type="caution">
    <text evidence="4">The sequence shown here is derived from an EMBL/GenBank/DDBJ whole genome shotgun (WGS) entry which is preliminary data.</text>
</comment>
<sequence>MSLDSLGSLGSLAHSMSDKFLRENFRRIVTGTGMSVASIVEGFRAVSGEDAVRPLRSSIDEPQAPASAFIEDSRRSTSYSRGGAEQLKRRTSSVRGRQTSAQRQPSNGRTGSLHTIYSSASMGFPLSPRKARGASAKQRSARRSLSAWLMLALCVAAGLFALCLLCGHDLPLLSTSRPAASAPELDLSSLVASSPPRRLLDYTEEAVMPNASGQLQDAYTARHRMHTEDFHAGRWGTHMAGRMSRQLREGADGRVSSGGDATAEAPAADTATSTSGGTWSGHSAEGSYGHESTRTSAGAGSVGGSPGSSRGASSGSGAGKSSESGSWGAESTQTSGGAGNSGSKTGSRSSPSGSSGGGAPSSGSGKMAESGSWGAESTRPSGQSGNVDGSASSQGSPGTASGHAWTDSSASRELTGQYENFRSISGVGGTSSGGVGSASGGGAAFSGASTLQQSNTGSSNSQLASGSGTNVLQYSNGYAEIGGAAYTSFLHTQNAGQCAALCAGDAACVAWTRVAGGRSDVRSCYLKNSLSGLSGVAGAPEAAVSMQQRAQAVTYQGASNVMLESGTRNPAALPSALYGCPYPSTSNGDCKPPASCNCYQGACYGTC</sequence>
<reference evidence="4 5" key="1">
    <citation type="submission" date="2023-10" db="EMBL/GenBank/DDBJ databases">
        <authorList>
            <person name="Maclean D."/>
            <person name="Macfadyen A."/>
        </authorList>
    </citation>
    <scope>NUCLEOTIDE SEQUENCE [LARGE SCALE GENOMIC DNA]</scope>
</reference>
<protein>
    <recommendedName>
        <fullName evidence="3">Apple domain-containing protein</fullName>
    </recommendedName>
</protein>
<evidence type="ECO:0000256" key="2">
    <source>
        <dbReference type="SAM" id="Phobius"/>
    </source>
</evidence>
<feature type="compositionally biased region" description="Low complexity" evidence="1">
    <location>
        <begin position="341"/>
        <end position="353"/>
    </location>
</feature>
<dbReference type="InterPro" id="IPR003609">
    <property type="entry name" value="Pan_app"/>
</dbReference>
<feature type="transmembrane region" description="Helical" evidence="2">
    <location>
        <begin position="147"/>
        <end position="170"/>
    </location>
</feature>
<accession>A0AAV1IKL5</accession>
<gene>
    <name evidence="4" type="ORF">CVIRNUC_009697</name>
</gene>
<dbReference type="Gene3D" id="3.50.4.10">
    <property type="entry name" value="Hepatocyte Growth Factor"/>
    <property type="match status" value="1"/>
</dbReference>
<keyword evidence="2" id="KW-0812">Transmembrane</keyword>
<proteinExistence type="predicted"/>
<dbReference type="EMBL" id="CAUYUE010000014">
    <property type="protein sequence ID" value="CAK0786484.1"/>
    <property type="molecule type" value="Genomic_DNA"/>
</dbReference>
<feature type="compositionally biased region" description="Low complexity" evidence="1">
    <location>
        <begin position="257"/>
        <end position="284"/>
    </location>
</feature>
<feature type="region of interest" description="Disordered" evidence="1">
    <location>
        <begin position="248"/>
        <end position="410"/>
    </location>
</feature>
<feature type="region of interest" description="Disordered" evidence="1">
    <location>
        <begin position="63"/>
        <end position="114"/>
    </location>
</feature>
<feature type="compositionally biased region" description="Polar residues" evidence="1">
    <location>
        <begin position="93"/>
        <end position="114"/>
    </location>
</feature>
<keyword evidence="2" id="KW-0472">Membrane</keyword>
<evidence type="ECO:0000259" key="3">
    <source>
        <dbReference type="Pfam" id="PF14295"/>
    </source>
</evidence>
<keyword evidence="2" id="KW-1133">Transmembrane helix</keyword>
<dbReference type="AlphaFoldDB" id="A0AAV1IKL5"/>
<evidence type="ECO:0000256" key="1">
    <source>
        <dbReference type="SAM" id="MobiDB-lite"/>
    </source>
</evidence>